<feature type="binding site" evidence="6">
    <location>
        <position position="580"/>
    </location>
    <ligand>
        <name>Zn(2+)</name>
        <dbReference type="ChEBI" id="CHEBI:29105"/>
    </ligand>
</feature>
<dbReference type="InParanoid" id="A0A6C2YTF0"/>
<sequence>MAEPKSPSTNSPLADPVAGLVVFLVALPLCLGVALASNAPPFAGVLAGVVGGILVGMLSGSHTSVSGPAAGLTAIVAAEIASLGSFQAFLLAVFLAGILQIGLGLIRAGSLSAFVPTGVIKGLLAAIGIILILKQIPHLFGHDPDPEGDMSFLQIDKETTFSELGLIVNDSHLGASVIGLFSLALLFTWDRIKALKYSLVPAPLVVVLLGMGLAMLFQNLGGYWLIGPSHLVAVPVSQNVGEFLNFLQLPDFSQLGNRAVYLAAITIAIVASLETLLNLEAVDKIDPRQRVSPASRELVAQGVGNMTCGLIGGLPVTSVIVRSSVNINAGARTKLAAIFHGVLLLACVMFFEEILNLIPLSCLAAILLHTGFKLASFTLAKQMWREGWNQFIPFLVTVVAIVLTDLLIGVIIGLLISIAFILHSNIRRPLRIFIEKHIGGEVTRLELASQVSFLNRAAIVEVLDSIPRGGHVLIDATTTDYIDPDILSLFREFHATTGPARGVEVSLRGFRERYHLEDQTQFIDYSSREMQHSLTPKQVLDILMDGHQRFRTGRRLTRDLARQLNATAAAQHPLAVVLSCMDSRAPAELIFDVGLGDIFVVRVAGNIVRRKVLGSIEYGTAVAGAKLVLVMGHTRCGAVGTAVRLWNSTDKLFEMTGCQHLDPIIQDIHPSVDLHTCENFHNESAEVQERIINEAAERNIRRMVALMPQESQTLAQLLRDGKIMIVGAMYDVVSGEVRILDPLPTPQPVSE</sequence>
<comment type="cofactor">
    <cofactor evidence="6">
        <name>Zn(2+)</name>
        <dbReference type="ChEBI" id="CHEBI:29105"/>
    </cofactor>
    <text evidence="6">Binds 1 zinc ion per subunit.</text>
</comment>
<evidence type="ECO:0000256" key="5">
    <source>
        <dbReference type="ARBA" id="ARBA00023136"/>
    </source>
</evidence>
<keyword evidence="3 7" id="KW-0812">Transmembrane</keyword>
<dbReference type="GO" id="GO:0016020">
    <property type="term" value="C:membrane"/>
    <property type="evidence" value="ECO:0007669"/>
    <property type="project" value="UniProtKB-SubCell"/>
</dbReference>
<dbReference type="FunCoup" id="A0A6C2YTF0">
    <property type="interactions" value="168"/>
</dbReference>
<dbReference type="InterPro" id="IPR001765">
    <property type="entry name" value="Carbonic_anhydrase"/>
</dbReference>
<keyword evidence="10" id="KW-1185">Reference proteome</keyword>
<accession>A0A6C2YTF0</accession>
<evidence type="ECO:0000259" key="8">
    <source>
        <dbReference type="Pfam" id="PF00916"/>
    </source>
</evidence>
<evidence type="ECO:0000313" key="10">
    <source>
        <dbReference type="Proteomes" id="UP000464378"/>
    </source>
</evidence>
<feature type="transmembrane region" description="Helical" evidence="7">
    <location>
        <begin position="199"/>
        <end position="217"/>
    </location>
</feature>
<keyword evidence="6" id="KW-0479">Metal-binding</keyword>
<feature type="binding site" evidence="6">
    <location>
        <position position="582"/>
    </location>
    <ligand>
        <name>Zn(2+)</name>
        <dbReference type="ChEBI" id="CHEBI:29105"/>
    </ligand>
</feature>
<dbReference type="SMART" id="SM00947">
    <property type="entry name" value="Pro_CA"/>
    <property type="match status" value="1"/>
</dbReference>
<evidence type="ECO:0000256" key="4">
    <source>
        <dbReference type="ARBA" id="ARBA00022989"/>
    </source>
</evidence>
<comment type="subcellular location">
    <subcellularLocation>
        <location evidence="1">Membrane</location>
        <topology evidence="1">Multi-pass membrane protein</topology>
    </subcellularLocation>
</comment>
<feature type="transmembrane region" description="Helical" evidence="7">
    <location>
        <begin position="357"/>
        <end position="379"/>
    </location>
</feature>
<dbReference type="EMBL" id="LR586016">
    <property type="protein sequence ID" value="VIP04309.1"/>
    <property type="molecule type" value="Genomic_DNA"/>
</dbReference>
<dbReference type="AlphaFoldDB" id="A0A6C2YTF0"/>
<dbReference type="GO" id="GO:0004089">
    <property type="term" value="F:carbonate dehydratase activity"/>
    <property type="evidence" value="ECO:0007669"/>
    <property type="project" value="InterPro"/>
</dbReference>
<evidence type="ECO:0000256" key="7">
    <source>
        <dbReference type="SAM" id="Phobius"/>
    </source>
</evidence>
<feature type="transmembrane region" description="Helical" evidence="7">
    <location>
        <begin position="259"/>
        <end position="279"/>
    </location>
</feature>
<dbReference type="PANTHER" id="PTHR11814">
    <property type="entry name" value="SULFATE TRANSPORTER"/>
    <property type="match status" value="1"/>
</dbReference>
<dbReference type="InterPro" id="IPR011547">
    <property type="entry name" value="SLC26A/SulP_dom"/>
</dbReference>
<feature type="binding site" evidence="6">
    <location>
        <position position="636"/>
    </location>
    <ligand>
        <name>Zn(2+)</name>
        <dbReference type="ChEBI" id="CHEBI:29105"/>
    </ligand>
</feature>
<keyword evidence="5 7" id="KW-0472">Membrane</keyword>
<feature type="domain" description="SLC26A/SulP transporter" evidence="8">
    <location>
        <begin position="15"/>
        <end position="386"/>
    </location>
</feature>
<evidence type="ECO:0000256" key="6">
    <source>
        <dbReference type="PIRSR" id="PIRSR601765-1"/>
    </source>
</evidence>
<comment type="similarity">
    <text evidence="2">Belongs to the beta-class carbonic anhydrase family.</text>
</comment>
<evidence type="ECO:0000256" key="3">
    <source>
        <dbReference type="ARBA" id="ARBA00022692"/>
    </source>
</evidence>
<proteinExistence type="inferred from homology"/>
<evidence type="ECO:0000256" key="2">
    <source>
        <dbReference type="ARBA" id="ARBA00006217"/>
    </source>
</evidence>
<evidence type="ECO:0000313" key="9">
    <source>
        <dbReference type="EMBL" id="VIP04309.1"/>
    </source>
</evidence>
<dbReference type="Pfam" id="PF00916">
    <property type="entry name" value="Sulfate_transp"/>
    <property type="match status" value="1"/>
</dbReference>
<organism evidence="9">
    <name type="scientific">Tuwongella immobilis</name>
    <dbReference type="NCBI Taxonomy" id="692036"/>
    <lineage>
        <taxon>Bacteria</taxon>
        <taxon>Pseudomonadati</taxon>
        <taxon>Planctomycetota</taxon>
        <taxon>Planctomycetia</taxon>
        <taxon>Gemmatales</taxon>
        <taxon>Gemmataceae</taxon>
        <taxon>Tuwongella</taxon>
    </lineage>
</organism>
<dbReference type="KEGG" id="tim:GMBLW1_48840"/>
<feature type="transmembrane region" description="Helical" evidence="7">
    <location>
        <begin position="391"/>
        <end position="422"/>
    </location>
</feature>
<dbReference type="GO" id="GO:0055085">
    <property type="term" value="P:transmembrane transport"/>
    <property type="evidence" value="ECO:0007669"/>
    <property type="project" value="InterPro"/>
</dbReference>
<gene>
    <name evidence="9" type="ORF">GMBLW1_48840</name>
</gene>
<feature type="transmembrane region" description="Helical" evidence="7">
    <location>
        <begin position="333"/>
        <end position="351"/>
    </location>
</feature>
<dbReference type="Gene3D" id="3.40.1050.10">
    <property type="entry name" value="Carbonic anhydrase"/>
    <property type="match status" value="1"/>
</dbReference>
<dbReference type="EMBL" id="LR593887">
    <property type="protein sequence ID" value="VTS05981.1"/>
    <property type="molecule type" value="Genomic_DNA"/>
</dbReference>
<feature type="transmembrane region" description="Helical" evidence="7">
    <location>
        <begin position="72"/>
        <end position="99"/>
    </location>
</feature>
<feature type="transmembrane region" description="Helical" evidence="7">
    <location>
        <begin position="17"/>
        <end position="35"/>
    </location>
</feature>
<dbReference type="Pfam" id="PF00484">
    <property type="entry name" value="Pro_CA"/>
    <property type="match status" value="1"/>
</dbReference>
<dbReference type="InterPro" id="IPR036874">
    <property type="entry name" value="Carbonic_anhydrase_sf"/>
</dbReference>
<reference evidence="9" key="1">
    <citation type="submission" date="2019-04" db="EMBL/GenBank/DDBJ databases">
        <authorList>
            <consortium name="Science for Life Laboratories"/>
        </authorList>
    </citation>
    <scope>NUCLEOTIDE SEQUENCE</scope>
    <source>
        <strain evidence="9">MBLW1</strain>
    </source>
</reference>
<name>A0A6C2YTF0_9BACT</name>
<dbReference type="CDD" id="cd03378">
    <property type="entry name" value="beta_CA_cladeC"/>
    <property type="match status" value="1"/>
</dbReference>
<feature type="transmembrane region" description="Helical" evidence="7">
    <location>
        <begin position="111"/>
        <end position="133"/>
    </location>
</feature>
<protein>
    <recommendedName>
        <fullName evidence="8">SLC26A/SulP transporter domain-containing protein</fullName>
    </recommendedName>
</protein>
<feature type="binding site" evidence="6">
    <location>
        <position position="633"/>
    </location>
    <ligand>
        <name>Zn(2+)</name>
        <dbReference type="ChEBI" id="CHEBI:29105"/>
    </ligand>
</feature>
<dbReference type="GO" id="GO:0008270">
    <property type="term" value="F:zinc ion binding"/>
    <property type="evidence" value="ECO:0007669"/>
    <property type="project" value="InterPro"/>
</dbReference>
<dbReference type="SUPFAM" id="SSF53056">
    <property type="entry name" value="beta-carbonic anhydrase, cab"/>
    <property type="match status" value="1"/>
</dbReference>
<keyword evidence="6" id="KW-0862">Zinc</keyword>
<dbReference type="Proteomes" id="UP000464378">
    <property type="component" value="Chromosome"/>
</dbReference>
<feature type="transmembrane region" description="Helical" evidence="7">
    <location>
        <begin position="171"/>
        <end position="187"/>
    </location>
</feature>
<dbReference type="RefSeq" id="WP_162659407.1">
    <property type="nucleotide sequence ID" value="NZ_LR593887.1"/>
</dbReference>
<dbReference type="InterPro" id="IPR001902">
    <property type="entry name" value="SLC26A/SulP_fam"/>
</dbReference>
<keyword evidence="4 7" id="KW-1133">Transmembrane helix</keyword>
<evidence type="ECO:0000256" key="1">
    <source>
        <dbReference type="ARBA" id="ARBA00004141"/>
    </source>
</evidence>
<feature type="transmembrane region" description="Helical" evidence="7">
    <location>
        <begin position="42"/>
        <end position="60"/>
    </location>
</feature>